<dbReference type="EMBL" id="CP045906">
    <property type="protein sequence ID" value="QQP34647.1"/>
    <property type="molecule type" value="Genomic_DNA"/>
</dbReference>
<keyword evidence="4" id="KW-1185">Reference proteome</keyword>
<name>A0A7T8JTK6_CALRO</name>
<dbReference type="Proteomes" id="UP000595437">
    <property type="component" value="Chromosome 17"/>
</dbReference>
<dbReference type="Pfam" id="PF02793">
    <property type="entry name" value="HRM"/>
    <property type="match status" value="1"/>
</dbReference>
<dbReference type="Gene3D" id="4.10.1240.10">
    <property type="entry name" value="GPCR, family 2, extracellular hormone receptor domain"/>
    <property type="match status" value="1"/>
</dbReference>
<protein>
    <recommendedName>
        <fullName evidence="2">G-protein coupled receptors family 2 profile 1 domain-containing protein</fullName>
    </recommendedName>
</protein>
<dbReference type="AlphaFoldDB" id="A0A7T8JTK6"/>
<dbReference type="GO" id="GO:0004930">
    <property type="term" value="F:G protein-coupled receptor activity"/>
    <property type="evidence" value="ECO:0007669"/>
    <property type="project" value="InterPro"/>
</dbReference>
<dbReference type="SMART" id="SM00008">
    <property type="entry name" value="HormR"/>
    <property type="match status" value="1"/>
</dbReference>
<evidence type="ECO:0000313" key="4">
    <source>
        <dbReference type="Proteomes" id="UP000595437"/>
    </source>
</evidence>
<dbReference type="InterPro" id="IPR036445">
    <property type="entry name" value="GPCR_2_extracell_dom_sf"/>
</dbReference>
<dbReference type="PROSITE" id="PS50227">
    <property type="entry name" value="G_PROTEIN_RECEP_F2_3"/>
    <property type="match status" value="1"/>
</dbReference>
<organism evidence="3 4">
    <name type="scientific">Caligus rogercresseyi</name>
    <name type="common">Sea louse</name>
    <dbReference type="NCBI Taxonomy" id="217165"/>
    <lineage>
        <taxon>Eukaryota</taxon>
        <taxon>Metazoa</taxon>
        <taxon>Ecdysozoa</taxon>
        <taxon>Arthropoda</taxon>
        <taxon>Crustacea</taxon>
        <taxon>Multicrustacea</taxon>
        <taxon>Hexanauplia</taxon>
        <taxon>Copepoda</taxon>
        <taxon>Siphonostomatoida</taxon>
        <taxon>Caligidae</taxon>
        <taxon>Caligus</taxon>
    </lineage>
</organism>
<dbReference type="InterPro" id="IPR001879">
    <property type="entry name" value="GPCR_2_extracellular_dom"/>
</dbReference>
<dbReference type="OrthoDB" id="1100386at2759"/>
<evidence type="ECO:0000256" key="1">
    <source>
        <dbReference type="SAM" id="MobiDB-lite"/>
    </source>
</evidence>
<sequence>NKILEEEDEDGCPRIHARYLLWNNTAPGEISIQPCPVGTSGLARWICNHEGSRETPSPDMSDCKSHSMSELEASTRNEEPESVIASRLSILS</sequence>
<gene>
    <name evidence="3" type="ORF">FKW44_022603</name>
</gene>
<evidence type="ECO:0000313" key="3">
    <source>
        <dbReference type="EMBL" id="QQP34647.1"/>
    </source>
</evidence>
<feature type="domain" description="G-protein coupled receptors family 2 profile 1" evidence="2">
    <location>
        <begin position="1"/>
        <end position="67"/>
    </location>
</feature>
<dbReference type="SUPFAM" id="SSF111418">
    <property type="entry name" value="Hormone receptor domain"/>
    <property type="match status" value="1"/>
</dbReference>
<feature type="compositionally biased region" description="Basic and acidic residues" evidence="1">
    <location>
        <begin position="61"/>
        <end position="79"/>
    </location>
</feature>
<accession>A0A7T8JTK6</accession>
<dbReference type="GO" id="GO:0016020">
    <property type="term" value="C:membrane"/>
    <property type="evidence" value="ECO:0007669"/>
    <property type="project" value="InterPro"/>
</dbReference>
<reference evidence="4" key="1">
    <citation type="submission" date="2021-01" db="EMBL/GenBank/DDBJ databases">
        <title>Caligus Genome Assembly.</title>
        <authorList>
            <person name="Gallardo-Escarate C."/>
        </authorList>
    </citation>
    <scope>NUCLEOTIDE SEQUENCE [LARGE SCALE GENOMIC DNA]</scope>
</reference>
<feature type="non-terminal residue" evidence="3">
    <location>
        <position position="1"/>
    </location>
</feature>
<proteinExistence type="predicted"/>
<evidence type="ECO:0000259" key="2">
    <source>
        <dbReference type="PROSITE" id="PS50227"/>
    </source>
</evidence>
<feature type="region of interest" description="Disordered" evidence="1">
    <location>
        <begin position="50"/>
        <end position="92"/>
    </location>
</feature>